<evidence type="ECO:0000256" key="4">
    <source>
        <dbReference type="ARBA" id="ARBA00022642"/>
    </source>
</evidence>
<evidence type="ECO:0000313" key="14">
    <source>
        <dbReference type="Proteomes" id="UP000247565"/>
    </source>
</evidence>
<protein>
    <recommendedName>
        <fullName evidence="11">Probable nicotinate-nucleotide adenylyltransferase</fullName>
        <ecNumber evidence="11">2.7.7.18</ecNumber>
    </recommendedName>
    <alternativeName>
        <fullName evidence="11">Deamido-NAD(+) diphosphorylase</fullName>
    </alternativeName>
    <alternativeName>
        <fullName evidence="11">Deamido-NAD(+) pyrophosphorylase</fullName>
    </alternativeName>
    <alternativeName>
        <fullName evidence="11">Nicotinate mononucleotide adenylyltransferase</fullName>
        <shortName evidence="11">NaMN adenylyltransferase</shortName>
    </alternativeName>
</protein>
<dbReference type="InterPro" id="IPR005248">
    <property type="entry name" value="NadD/NMNAT"/>
</dbReference>
<evidence type="ECO:0000256" key="3">
    <source>
        <dbReference type="ARBA" id="ARBA00009014"/>
    </source>
</evidence>
<evidence type="ECO:0000259" key="12">
    <source>
        <dbReference type="Pfam" id="PF01467"/>
    </source>
</evidence>
<keyword evidence="7 11" id="KW-0547">Nucleotide-binding</keyword>
<sequence>MISIPTWGDQRNIKVGLLGGSFNPVHSGHLQLARRAFTILQLDQVWLMVSPGNPLKTGKEMASFSERFQGVQKCVDGRHIIATDIESRLYTRYSYDTLKKLYQRFPNCKFVWLMGADGLSQMVFWSRWQKILRLVPIAIFPRPPYIYKALNGKAAQWARSYRLPSQKASVLASYKPPAWVFVPSPENKISATALRAQGRSGL</sequence>
<proteinExistence type="inferred from homology"/>
<dbReference type="NCBIfam" id="NF000843">
    <property type="entry name" value="PRK00071.2-2"/>
    <property type="match status" value="1"/>
</dbReference>
<evidence type="ECO:0000256" key="9">
    <source>
        <dbReference type="ARBA" id="ARBA00023027"/>
    </source>
</evidence>
<dbReference type="NCBIfam" id="TIGR00125">
    <property type="entry name" value="cyt_tran_rel"/>
    <property type="match status" value="1"/>
</dbReference>
<dbReference type="CDD" id="cd02165">
    <property type="entry name" value="NMNAT"/>
    <property type="match status" value="1"/>
</dbReference>
<dbReference type="Proteomes" id="UP000247565">
    <property type="component" value="Unassembled WGS sequence"/>
</dbReference>
<evidence type="ECO:0000256" key="8">
    <source>
        <dbReference type="ARBA" id="ARBA00022840"/>
    </source>
</evidence>
<dbReference type="OrthoDB" id="5295945at2"/>
<dbReference type="EMBL" id="QGLT01000006">
    <property type="protein sequence ID" value="PXY98900.1"/>
    <property type="molecule type" value="Genomic_DNA"/>
</dbReference>
<evidence type="ECO:0000256" key="10">
    <source>
        <dbReference type="ARBA" id="ARBA00048721"/>
    </source>
</evidence>
<dbReference type="SUPFAM" id="SSF52374">
    <property type="entry name" value="Nucleotidylyl transferase"/>
    <property type="match status" value="1"/>
</dbReference>
<evidence type="ECO:0000256" key="2">
    <source>
        <dbReference type="ARBA" id="ARBA00005019"/>
    </source>
</evidence>
<comment type="catalytic activity">
    <reaction evidence="10 11">
        <text>nicotinate beta-D-ribonucleotide + ATP + H(+) = deamido-NAD(+) + diphosphate</text>
        <dbReference type="Rhea" id="RHEA:22860"/>
        <dbReference type="ChEBI" id="CHEBI:15378"/>
        <dbReference type="ChEBI" id="CHEBI:30616"/>
        <dbReference type="ChEBI" id="CHEBI:33019"/>
        <dbReference type="ChEBI" id="CHEBI:57502"/>
        <dbReference type="ChEBI" id="CHEBI:58437"/>
        <dbReference type="EC" id="2.7.7.18"/>
    </reaction>
</comment>
<comment type="pathway">
    <text evidence="2 11">Cofactor biosynthesis; NAD(+) biosynthesis; deamido-NAD(+) from nicotinate D-ribonucleotide: step 1/1.</text>
</comment>
<dbReference type="GO" id="GO:0009435">
    <property type="term" value="P:NAD+ biosynthetic process"/>
    <property type="evidence" value="ECO:0007669"/>
    <property type="project" value="UniProtKB-UniRule"/>
</dbReference>
<dbReference type="AlphaFoldDB" id="A0A318MX46"/>
<dbReference type="PANTHER" id="PTHR39321:SF3">
    <property type="entry name" value="PHOSPHOPANTETHEINE ADENYLYLTRANSFERASE"/>
    <property type="match status" value="1"/>
</dbReference>
<dbReference type="Pfam" id="PF01467">
    <property type="entry name" value="CTP_transf_like"/>
    <property type="match status" value="1"/>
</dbReference>
<evidence type="ECO:0000256" key="5">
    <source>
        <dbReference type="ARBA" id="ARBA00022679"/>
    </source>
</evidence>
<dbReference type="HAMAP" id="MF_00244">
    <property type="entry name" value="NaMN_adenylyltr"/>
    <property type="match status" value="1"/>
</dbReference>
<dbReference type="GO" id="GO:0004515">
    <property type="term" value="F:nicotinate-nucleotide adenylyltransferase activity"/>
    <property type="evidence" value="ECO:0007669"/>
    <property type="project" value="UniProtKB-UniRule"/>
</dbReference>
<dbReference type="PANTHER" id="PTHR39321">
    <property type="entry name" value="NICOTINATE-NUCLEOTIDE ADENYLYLTRANSFERASE-RELATED"/>
    <property type="match status" value="1"/>
</dbReference>
<comment type="function">
    <text evidence="1 11">Catalyzes the reversible adenylation of nicotinate mononucleotide (NaMN) to nicotinic acid adenine dinucleotide (NaAD).</text>
</comment>
<keyword evidence="8 11" id="KW-0067">ATP-binding</keyword>
<keyword evidence="6 11" id="KW-0548">Nucleotidyltransferase</keyword>
<evidence type="ECO:0000313" key="13">
    <source>
        <dbReference type="EMBL" id="PXY98900.1"/>
    </source>
</evidence>
<evidence type="ECO:0000256" key="6">
    <source>
        <dbReference type="ARBA" id="ARBA00022695"/>
    </source>
</evidence>
<dbReference type="UniPathway" id="UPA00253">
    <property type="reaction ID" value="UER00332"/>
</dbReference>
<evidence type="ECO:0000256" key="11">
    <source>
        <dbReference type="HAMAP-Rule" id="MF_00244"/>
    </source>
</evidence>
<evidence type="ECO:0000256" key="1">
    <source>
        <dbReference type="ARBA" id="ARBA00002324"/>
    </source>
</evidence>
<dbReference type="EC" id="2.7.7.18" evidence="11"/>
<evidence type="ECO:0000256" key="7">
    <source>
        <dbReference type="ARBA" id="ARBA00022741"/>
    </source>
</evidence>
<keyword evidence="5 11" id="KW-0808">Transferase</keyword>
<feature type="domain" description="Cytidyltransferase-like" evidence="12">
    <location>
        <begin position="17"/>
        <end position="196"/>
    </location>
</feature>
<dbReference type="InterPro" id="IPR014729">
    <property type="entry name" value="Rossmann-like_a/b/a_fold"/>
</dbReference>
<dbReference type="RefSeq" id="WP_110439581.1">
    <property type="nucleotide sequence ID" value="NZ_CP046393.1"/>
</dbReference>
<dbReference type="GO" id="GO:0005524">
    <property type="term" value="F:ATP binding"/>
    <property type="evidence" value="ECO:0007669"/>
    <property type="project" value="UniProtKB-KW"/>
</dbReference>
<reference evidence="13 14" key="1">
    <citation type="submission" date="2018-05" db="EMBL/GenBank/DDBJ databases">
        <title>Reference genomes for bee gut microbiota database.</title>
        <authorList>
            <person name="Ellegaard K.M."/>
        </authorList>
    </citation>
    <scope>NUCLEOTIDE SEQUENCE [LARGE SCALE GENOMIC DNA]</scope>
    <source>
        <strain evidence="13 14">ESL0284</strain>
    </source>
</reference>
<dbReference type="Gene3D" id="3.40.50.620">
    <property type="entry name" value="HUPs"/>
    <property type="match status" value="1"/>
</dbReference>
<organism evidence="13 14">
    <name type="scientific">Commensalibacter melissae</name>
    <dbReference type="NCBI Taxonomy" id="2070537"/>
    <lineage>
        <taxon>Bacteria</taxon>
        <taxon>Pseudomonadati</taxon>
        <taxon>Pseudomonadota</taxon>
        <taxon>Alphaproteobacteria</taxon>
        <taxon>Acetobacterales</taxon>
        <taxon>Acetobacteraceae</taxon>
    </lineage>
</organism>
<accession>A0A318MX46</accession>
<keyword evidence="9 11" id="KW-0520">NAD</keyword>
<name>A0A318MX46_9PROT</name>
<dbReference type="InterPro" id="IPR004821">
    <property type="entry name" value="Cyt_trans-like"/>
</dbReference>
<comment type="similarity">
    <text evidence="3 11">Belongs to the NadD family.</text>
</comment>
<keyword evidence="14" id="KW-1185">Reference proteome</keyword>
<dbReference type="NCBIfam" id="TIGR00482">
    <property type="entry name" value="nicotinate (nicotinamide) nucleotide adenylyltransferase"/>
    <property type="match status" value="1"/>
</dbReference>
<comment type="caution">
    <text evidence="13">The sequence shown here is derived from an EMBL/GenBank/DDBJ whole genome shotgun (WGS) entry which is preliminary data.</text>
</comment>
<gene>
    <name evidence="11" type="primary">nadD</name>
    <name evidence="13" type="ORF">DK869_08470</name>
</gene>
<keyword evidence="4 11" id="KW-0662">Pyridine nucleotide biosynthesis</keyword>